<dbReference type="Pfam" id="PF01833">
    <property type="entry name" value="TIG"/>
    <property type="match status" value="1"/>
</dbReference>
<feature type="transmembrane region" description="Helical" evidence="2">
    <location>
        <begin position="1564"/>
        <end position="1589"/>
    </location>
</feature>
<feature type="transmembrane region" description="Helical" evidence="2">
    <location>
        <begin position="1485"/>
        <end position="1503"/>
    </location>
</feature>
<dbReference type="EMBL" id="JAFCMP010000043">
    <property type="protein sequence ID" value="KAG5189912.1"/>
    <property type="molecule type" value="Genomic_DNA"/>
</dbReference>
<feature type="chain" id="PRO_5033061581" description="IPT/TIG domain-containing protein" evidence="3">
    <location>
        <begin position="20"/>
        <end position="2074"/>
    </location>
</feature>
<feature type="domain" description="IPT/TIG" evidence="4">
    <location>
        <begin position="476"/>
        <end position="523"/>
    </location>
</feature>
<feature type="compositionally biased region" description="Low complexity" evidence="1">
    <location>
        <begin position="1997"/>
        <end position="2012"/>
    </location>
</feature>
<feature type="region of interest" description="Disordered" evidence="1">
    <location>
        <begin position="1163"/>
        <end position="1205"/>
    </location>
</feature>
<feature type="compositionally biased region" description="Polar residues" evidence="1">
    <location>
        <begin position="2030"/>
        <end position="2046"/>
    </location>
</feature>
<dbReference type="SUPFAM" id="SSF81296">
    <property type="entry name" value="E set domains"/>
    <property type="match status" value="1"/>
</dbReference>
<dbReference type="InterPro" id="IPR002909">
    <property type="entry name" value="IPT_dom"/>
</dbReference>
<feature type="transmembrane region" description="Helical" evidence="2">
    <location>
        <begin position="1432"/>
        <end position="1452"/>
    </location>
</feature>
<feature type="transmembrane region" description="Helical" evidence="2">
    <location>
        <begin position="1316"/>
        <end position="1339"/>
    </location>
</feature>
<dbReference type="Proteomes" id="UP000664859">
    <property type="component" value="Unassembled WGS sequence"/>
</dbReference>
<dbReference type="InterPro" id="IPR013783">
    <property type="entry name" value="Ig-like_fold"/>
</dbReference>
<accession>A0A836CKS0</accession>
<feature type="region of interest" description="Disordered" evidence="1">
    <location>
        <begin position="1745"/>
        <end position="1781"/>
    </location>
</feature>
<reference evidence="5" key="1">
    <citation type="submission" date="2021-02" db="EMBL/GenBank/DDBJ databases">
        <title>First Annotated Genome of the Yellow-green Alga Tribonema minus.</title>
        <authorList>
            <person name="Mahan K.M."/>
        </authorList>
    </citation>
    <scope>NUCLEOTIDE SEQUENCE</scope>
    <source>
        <strain evidence="5">UTEX B ZZ1240</strain>
    </source>
</reference>
<feature type="transmembrane region" description="Helical" evidence="2">
    <location>
        <begin position="1380"/>
        <end position="1400"/>
    </location>
</feature>
<feature type="region of interest" description="Disordered" evidence="1">
    <location>
        <begin position="1870"/>
        <end position="1917"/>
    </location>
</feature>
<feature type="transmembrane region" description="Helical" evidence="2">
    <location>
        <begin position="1639"/>
        <end position="1660"/>
    </location>
</feature>
<feature type="compositionally biased region" description="Polar residues" evidence="1">
    <location>
        <begin position="1712"/>
        <end position="1723"/>
    </location>
</feature>
<evidence type="ECO:0000256" key="1">
    <source>
        <dbReference type="SAM" id="MobiDB-lite"/>
    </source>
</evidence>
<evidence type="ECO:0000313" key="5">
    <source>
        <dbReference type="EMBL" id="KAG5189912.1"/>
    </source>
</evidence>
<keyword evidence="2" id="KW-1133">Transmembrane helix</keyword>
<feature type="compositionally biased region" description="Basic residues" evidence="1">
    <location>
        <begin position="1900"/>
        <end position="1909"/>
    </location>
</feature>
<feature type="region of interest" description="Disordered" evidence="1">
    <location>
        <begin position="1690"/>
        <end position="1723"/>
    </location>
</feature>
<keyword evidence="2" id="KW-0472">Membrane</keyword>
<evidence type="ECO:0000256" key="3">
    <source>
        <dbReference type="SAM" id="SignalP"/>
    </source>
</evidence>
<evidence type="ECO:0000256" key="2">
    <source>
        <dbReference type="SAM" id="Phobius"/>
    </source>
</evidence>
<feature type="compositionally biased region" description="Low complexity" evidence="1">
    <location>
        <begin position="1181"/>
        <end position="1204"/>
    </location>
</feature>
<protein>
    <recommendedName>
        <fullName evidence="4">IPT/TIG domain-containing protein</fullName>
    </recommendedName>
</protein>
<keyword evidence="2" id="KW-0812">Transmembrane</keyword>
<keyword evidence="6" id="KW-1185">Reference proteome</keyword>
<keyword evidence="3" id="KW-0732">Signal</keyword>
<gene>
    <name evidence="5" type="ORF">JKP88DRAFT_252638</name>
</gene>
<dbReference type="Gene3D" id="2.60.40.10">
    <property type="entry name" value="Immunoglobulins"/>
    <property type="match status" value="1"/>
</dbReference>
<feature type="compositionally biased region" description="Low complexity" evidence="1">
    <location>
        <begin position="1888"/>
        <end position="1899"/>
    </location>
</feature>
<proteinExistence type="predicted"/>
<feature type="signal peptide" evidence="3">
    <location>
        <begin position="1"/>
        <end position="19"/>
    </location>
</feature>
<feature type="region of interest" description="Disordered" evidence="1">
    <location>
        <begin position="1989"/>
        <end position="2074"/>
    </location>
</feature>
<name>A0A836CKS0_9STRA</name>
<organism evidence="5 6">
    <name type="scientific">Tribonema minus</name>
    <dbReference type="NCBI Taxonomy" id="303371"/>
    <lineage>
        <taxon>Eukaryota</taxon>
        <taxon>Sar</taxon>
        <taxon>Stramenopiles</taxon>
        <taxon>Ochrophyta</taxon>
        <taxon>PX clade</taxon>
        <taxon>Xanthophyceae</taxon>
        <taxon>Tribonematales</taxon>
        <taxon>Tribonemataceae</taxon>
        <taxon>Tribonema</taxon>
    </lineage>
</organism>
<feature type="compositionally biased region" description="Gly residues" evidence="1">
    <location>
        <begin position="1878"/>
        <end position="1887"/>
    </location>
</feature>
<evidence type="ECO:0000313" key="6">
    <source>
        <dbReference type="Proteomes" id="UP000664859"/>
    </source>
</evidence>
<evidence type="ECO:0000259" key="4">
    <source>
        <dbReference type="Pfam" id="PF01833"/>
    </source>
</evidence>
<feature type="transmembrane region" description="Helical" evidence="2">
    <location>
        <begin position="1609"/>
        <end position="1627"/>
    </location>
</feature>
<feature type="compositionally biased region" description="Low complexity" evidence="1">
    <location>
        <begin position="2054"/>
        <end position="2074"/>
    </location>
</feature>
<sequence length="2074" mass="207873">MRTISGLLASAWVLASALAALEVLPEGAHATGGATLTVTGADFDPLAGPIYTCNFQFVQVVPFTATSLPVKALSAVELECVVPVWKYFGAPVDFYIEANGVEVGDRLPFVIWEAWTNTQPTSAPAEGGTLVAVVGSGYDPSKLYRCRWQLEADPQTFMLSPLTHPVDYQTLQCETPAWGNFYNPEARDIQLNVVHFPAPGADPIAVPYLGPKPQPYFSFSAGARPWSAVTVSSGDPAQPAGSGVDGGDVVTFTGQDFNFDRADQYSCVFVQGATALTTQPPVVAAQTVLCLTPRGFAFEGAAALTLRYGAGAAAITVPAVAGAASTVFGKLAPVAGDTAAVPFSAVWTGAAVLGGVLAYNGGAAVTVSGRGFNPQRQYTCVWTPFGGSGGIGGGGGAVLQTAATPSGGGTRATCETPDIGGGARAAAAAAAAAEAYTLSMAHAVGAEPVIDKATAAGAQTTFKVGTAWLGKDAAVGGAAGGAALTVRGVGFTDAYECTFGAAAAAPATVVSPALLTCETPPDYGLTAAAGAVVFGVRRTAASDGGGGGGGAVLYGGSAALAEAAQTFTFVAEWGAFSPGFAPAASPVATTVLVEGQGFAAGAEYACGFLTPQCAAAAARPGGGGGAAAAADARRWEVPVDEDCYVFSSAAIVISVTAMRCPLPQWPYPAGATRMSVFGTRADGKRYFLGALPAAAAKDTFYFTGVVLSVMPAAGALWNSSSSGSSGGGGGGAQLEVAALGLSAATSTLYTVRLATGAGTDGVPVIPGNGTAYSDVAGLAPHQCSAPEAYAGMVSGAAAEAVRCVTAAAPLWPHAAGAAFVSLVGATGPAFVGAPYEIAPQADAHYAITTALLLDGVAADDVTLTAITELRIWLQATTGIAANACQVSAVAPAAAPAAAAAARKTAAAAAAAAGGSSGSSSAHQRSLAAGPTALVSVALAAPADAAAAGGLAAAQAAAAAALQAIVAAAPALQLASLPGLVAAAVAGGGAVELVASMCPAGTGRVEGAAEGSLVCGAVCASPSGMLPSVAPGYWRSPEAIAAGSADFVAYPFVQCLVAEACLGGPESACAAGSEQGSNLCAQCEDGFAEDAQGGLCDACRTDAGIRVRYSLLAIALLGAGAAALAWYLHTPNLPIPAAVAADPQLAALVAASSAAAMSAFGAAKRGGGGGGGRPRRLTPMQSLRSHASSLGSSSGSSAGAAAPPLAQMPRDWKRRRVVGEHAAAAAPVVAAVPPDQLEAGAGACVLSLLRWLMCGFGAGGCADSSSTNINLKAPEAAGAAAGRHRYTPSPLPRPIAALSKRLAELLRAAQQQRGLKAIALVTLAHIQVLSALAFGVVYFIRWPRSFASLLSALRLINLDVLAIPGLSLTCLNPALDFYDDWLVAVLFLPCAAIALAAVAACGSWHIARREAVEAEAECRVLQGIRFRAKCIQAFAWVAIAVYPGVSARVFALWNCRTLEDGTGYLWTDPSVECDGAAYNSYAGTNVVFLLAYPLGLPALLLYLLRRARRRPAPPQQQRAAAAAAAAPPSLSDAAQLQWALALCFASDAYRAPLWWWEPLDLVRRLVAAALLLYIAPASTAQLALGTALSWTFLAIHVAVRPHACRAAGRLHAAGLTVVAFCTTCGLAIHCGASGGGAAAALGALCLAANVVWFAALLPLAVASRVTRVVEGVQKHAPVPWVKSLDLSPIAVPGGGGGGKRGPDPPGQLERAPSSGSALPSISEGQYSGTVSARDAAAVRATIARVQAQNSGHQPTAAAVPNRNNNGVDGSGSGSFTAPGAWTWEPPSGVSALPQMLRWGLGLGLGQQRSRGAQQQAADAAAAAAAAPPHPSVVSPDSLYYLPDSVYTLAHDNRASYTLSSDSSLFVSGSSEDFNPHSGSRGGFGGGGTAASSRGSSAAGGQRRRQRRRARSERAGSDFSSLSIDTAALTPGGAAAAAKAQSTLETKWLARAKLLRLNARAKASRKRSAAATPSAAAATAAVPTVVALPTAAGGGRGLMRGASVRGSGGAASSSPEPYTWSPALRAGHMWSPSPTARTEYQQSSPKSTSQEESEQLEQQQQQQRSVQQRSSAAPKA</sequence>
<feature type="transmembrane region" description="Helical" evidence="2">
    <location>
        <begin position="1108"/>
        <end position="1127"/>
    </location>
</feature>
<dbReference type="PANTHER" id="PTHR11319:SF35">
    <property type="entry name" value="OUTER MEMBRANE PROTEIN PMPC-RELATED"/>
    <property type="match status" value="1"/>
</dbReference>
<dbReference type="InterPro" id="IPR014756">
    <property type="entry name" value="Ig_E-set"/>
</dbReference>
<feature type="compositionally biased region" description="Low complexity" evidence="1">
    <location>
        <begin position="1806"/>
        <end position="1825"/>
    </location>
</feature>
<feature type="region of interest" description="Disordered" evidence="1">
    <location>
        <begin position="1806"/>
        <end position="1830"/>
    </location>
</feature>
<comment type="caution">
    <text evidence="5">The sequence shown here is derived from an EMBL/GenBank/DDBJ whole genome shotgun (WGS) entry which is preliminary data.</text>
</comment>
<dbReference type="PANTHER" id="PTHR11319">
    <property type="entry name" value="G PROTEIN-COUPLED RECEPTOR-RELATED"/>
    <property type="match status" value="1"/>
</dbReference>